<dbReference type="Proteomes" id="UP000318437">
    <property type="component" value="Unassembled WGS sequence"/>
</dbReference>
<dbReference type="InterPro" id="IPR005181">
    <property type="entry name" value="SASA"/>
</dbReference>
<dbReference type="GO" id="GO:0016788">
    <property type="term" value="F:hydrolase activity, acting on ester bonds"/>
    <property type="evidence" value="ECO:0007669"/>
    <property type="project" value="UniProtKB-ARBA"/>
</dbReference>
<keyword evidence="1" id="KW-0378">Hydrolase</keyword>
<feature type="domain" description="Sialate O-acetylesterase" evidence="3">
    <location>
        <begin position="322"/>
        <end position="535"/>
    </location>
</feature>
<dbReference type="InterPro" id="IPR025442">
    <property type="entry name" value="DUF4185"/>
</dbReference>
<feature type="signal peptide" evidence="2">
    <location>
        <begin position="1"/>
        <end position="23"/>
    </location>
</feature>
<feature type="chain" id="PRO_5022879824" description="Sialate O-acetylesterase domain-containing protein" evidence="2">
    <location>
        <begin position="24"/>
        <end position="901"/>
    </location>
</feature>
<evidence type="ECO:0000313" key="6">
    <source>
        <dbReference type="Proteomes" id="UP000318437"/>
    </source>
</evidence>
<dbReference type="PANTHER" id="PTHR31988:SF19">
    <property type="entry name" value="9-O-ACETYL-N-ACETYLNEURAMINIC ACID DEACETYLASE-RELATED"/>
    <property type="match status" value="1"/>
</dbReference>
<dbReference type="InterPro" id="IPR052940">
    <property type="entry name" value="Carb_Esterase_6"/>
</dbReference>
<proteinExistence type="predicted"/>
<evidence type="ECO:0008006" key="7">
    <source>
        <dbReference type="Google" id="ProtNLM"/>
    </source>
</evidence>
<dbReference type="PANTHER" id="PTHR31988">
    <property type="entry name" value="ESTERASE, PUTATIVE (DUF303)-RELATED"/>
    <property type="match status" value="1"/>
</dbReference>
<dbReference type="EMBL" id="SJPS01000002">
    <property type="protein sequence ID" value="TWU28452.1"/>
    <property type="molecule type" value="Genomic_DNA"/>
</dbReference>
<dbReference type="Pfam" id="PF13810">
    <property type="entry name" value="DUF4185"/>
    <property type="match status" value="1"/>
</dbReference>
<dbReference type="SUPFAM" id="SSF52266">
    <property type="entry name" value="SGNH hydrolase"/>
    <property type="match status" value="1"/>
</dbReference>
<accession>A0A5C6CV73</accession>
<dbReference type="InterPro" id="IPR036514">
    <property type="entry name" value="SGNH_hydro_sf"/>
</dbReference>
<organism evidence="5 6">
    <name type="scientific">Bythopirellula polymerisocia</name>
    <dbReference type="NCBI Taxonomy" id="2528003"/>
    <lineage>
        <taxon>Bacteria</taxon>
        <taxon>Pseudomonadati</taxon>
        <taxon>Planctomycetota</taxon>
        <taxon>Planctomycetia</taxon>
        <taxon>Pirellulales</taxon>
        <taxon>Lacipirellulaceae</taxon>
        <taxon>Bythopirellula</taxon>
    </lineage>
</organism>
<evidence type="ECO:0000259" key="4">
    <source>
        <dbReference type="Pfam" id="PF13810"/>
    </source>
</evidence>
<protein>
    <recommendedName>
        <fullName evidence="7">Sialate O-acetylesterase domain-containing protein</fullName>
    </recommendedName>
</protein>
<dbReference type="Pfam" id="PF03629">
    <property type="entry name" value="SASA"/>
    <property type="match status" value="1"/>
</dbReference>
<dbReference type="OrthoDB" id="9795554at2"/>
<sequence length="901" mass="99072" precursor="true">MTKTIICYLAAMCWSYFAEQVLAEVAIRTESSPLSVSSQEYQARIEADGCLTNLRIGGHEFLAPGVSISRGSYFFSGGPLQLSSIEQAADNIVTASNETAAIRYGFDDAGMTWQLTNKSDNAIVFFMVLSKDVNAAFNHEGQAFMLPVNESWTEVTLVEGDSLLKIHGCDKLWGPWQGPHQVCQVSLEPHEEKTITLSVGEVTPELREQIRAITPKLSESKLQVFSPREHQVFQRSSAAKGMIFLNGHTTTHADAIRFRITGSSIEGPLSGKWQTLPLAPETSSFSGTLPLAAGGWYALNVQALKEGEVLAESTVEPFGVGEVFVGAGQSNSTNCGEICTQQTSGMVASFSGTAWQLANDPQPGVADRSQGGSFWPAFGDAMYARFGVPIGVAATGYGGTSVNQWQPDGDLFPWMMTRMYQLGPRGFRALLWHQGESDVEMPSEEYYDKLRHIILSSRTDVGGYVPWFVAQASYHNPEKPSFKSVRSAQARLWKEGIALEGPDTDTLTGDRRDLGGAGIHFSPKGLSEHGRMWADLVGDYIDSELEIDTGNGSSATATAWPEADALFHRDPSWLGGDDAYSLDLGDGRVAWFFGDSFVAPTLQGERRSTTMVRNSVGIQTGYEPTSAEFEAYWQEANDKPQSFIADEGEEFFWPGGSLLLDGKILMLMMRARNANRKMAFETTGWGAVLIDNIQKNPDQWKIRKVDAPPNRFDVLVGSATLIKDGEYVFAYSVASESHDVYLVRWRLAKAAQGDLSAPEWWTGSENGWVDQKKLDSLPAPVIKSGQTEFTVHFSPNLNRYVQVQFSGFPLAPIGLRTARSLTGPWTELEEFCSPEEMQPGKNQPPDAERMLYAAKAHPELASDGLAMTYCSNTFDIKHLIGSLDLYFPRFLQVKFSQSKAP</sequence>
<evidence type="ECO:0000256" key="1">
    <source>
        <dbReference type="ARBA" id="ARBA00022801"/>
    </source>
</evidence>
<evidence type="ECO:0000256" key="2">
    <source>
        <dbReference type="SAM" id="SignalP"/>
    </source>
</evidence>
<dbReference type="RefSeq" id="WP_146449937.1">
    <property type="nucleotide sequence ID" value="NZ_SJPS01000002.1"/>
</dbReference>
<keyword evidence="2" id="KW-0732">Signal</keyword>
<gene>
    <name evidence="5" type="ORF">Pla144_17420</name>
</gene>
<feature type="domain" description="DUF4185" evidence="4">
    <location>
        <begin position="580"/>
        <end position="863"/>
    </location>
</feature>
<comment type="caution">
    <text evidence="5">The sequence shown here is derived from an EMBL/GenBank/DDBJ whole genome shotgun (WGS) entry which is preliminary data.</text>
</comment>
<name>A0A5C6CV73_9BACT</name>
<reference evidence="5 6" key="1">
    <citation type="submission" date="2019-02" db="EMBL/GenBank/DDBJ databases">
        <title>Deep-cultivation of Planctomycetes and their phenomic and genomic characterization uncovers novel biology.</title>
        <authorList>
            <person name="Wiegand S."/>
            <person name="Jogler M."/>
            <person name="Boedeker C."/>
            <person name="Pinto D."/>
            <person name="Vollmers J."/>
            <person name="Rivas-Marin E."/>
            <person name="Kohn T."/>
            <person name="Peeters S.H."/>
            <person name="Heuer A."/>
            <person name="Rast P."/>
            <person name="Oberbeckmann S."/>
            <person name="Bunk B."/>
            <person name="Jeske O."/>
            <person name="Meyerdierks A."/>
            <person name="Storesund J.E."/>
            <person name="Kallscheuer N."/>
            <person name="Luecker S."/>
            <person name="Lage O.M."/>
            <person name="Pohl T."/>
            <person name="Merkel B.J."/>
            <person name="Hornburger P."/>
            <person name="Mueller R.-W."/>
            <person name="Bruemmer F."/>
            <person name="Labrenz M."/>
            <person name="Spormann A.M."/>
            <person name="Op Den Camp H."/>
            <person name="Overmann J."/>
            <person name="Amann R."/>
            <person name="Jetten M.S.M."/>
            <person name="Mascher T."/>
            <person name="Medema M.H."/>
            <person name="Devos D.P."/>
            <person name="Kaster A.-K."/>
            <person name="Ovreas L."/>
            <person name="Rohde M."/>
            <person name="Galperin M.Y."/>
            <person name="Jogler C."/>
        </authorList>
    </citation>
    <scope>NUCLEOTIDE SEQUENCE [LARGE SCALE GENOMIC DNA]</scope>
    <source>
        <strain evidence="5 6">Pla144</strain>
    </source>
</reference>
<dbReference type="AlphaFoldDB" id="A0A5C6CV73"/>
<keyword evidence="6" id="KW-1185">Reference proteome</keyword>
<dbReference type="Gene3D" id="3.40.50.1110">
    <property type="entry name" value="SGNH hydrolase"/>
    <property type="match status" value="1"/>
</dbReference>
<evidence type="ECO:0000313" key="5">
    <source>
        <dbReference type="EMBL" id="TWU28452.1"/>
    </source>
</evidence>
<evidence type="ECO:0000259" key="3">
    <source>
        <dbReference type="Pfam" id="PF03629"/>
    </source>
</evidence>